<protein>
    <submittedName>
        <fullName evidence="1">40423_t:CDS:1</fullName>
    </submittedName>
</protein>
<keyword evidence="2" id="KW-1185">Reference proteome</keyword>
<gene>
    <name evidence="1" type="ORF">GMARGA_LOCUS31715</name>
</gene>
<proteinExistence type="predicted"/>
<feature type="non-terminal residue" evidence="1">
    <location>
        <position position="40"/>
    </location>
</feature>
<dbReference type="EMBL" id="CAJVQB010048018">
    <property type="protein sequence ID" value="CAG8833762.1"/>
    <property type="molecule type" value="Genomic_DNA"/>
</dbReference>
<sequence>MGYNLYKEYIDDGIRQLKSYINVAAKGAVRGLSTIIKKEA</sequence>
<reference evidence="1 2" key="1">
    <citation type="submission" date="2021-06" db="EMBL/GenBank/DDBJ databases">
        <authorList>
            <person name="Kallberg Y."/>
            <person name="Tangrot J."/>
            <person name="Rosling A."/>
        </authorList>
    </citation>
    <scope>NUCLEOTIDE SEQUENCE [LARGE SCALE GENOMIC DNA]</scope>
    <source>
        <strain evidence="1 2">120-4 pot B 10/14</strain>
    </source>
</reference>
<comment type="caution">
    <text evidence="1">The sequence shown here is derived from an EMBL/GenBank/DDBJ whole genome shotgun (WGS) entry which is preliminary data.</text>
</comment>
<evidence type="ECO:0000313" key="2">
    <source>
        <dbReference type="Proteomes" id="UP000789901"/>
    </source>
</evidence>
<dbReference type="Proteomes" id="UP000789901">
    <property type="component" value="Unassembled WGS sequence"/>
</dbReference>
<name>A0ABN7WLK6_GIGMA</name>
<evidence type="ECO:0000313" key="1">
    <source>
        <dbReference type="EMBL" id="CAG8833762.1"/>
    </source>
</evidence>
<accession>A0ABN7WLK6</accession>
<organism evidence="1 2">
    <name type="scientific">Gigaspora margarita</name>
    <dbReference type="NCBI Taxonomy" id="4874"/>
    <lineage>
        <taxon>Eukaryota</taxon>
        <taxon>Fungi</taxon>
        <taxon>Fungi incertae sedis</taxon>
        <taxon>Mucoromycota</taxon>
        <taxon>Glomeromycotina</taxon>
        <taxon>Glomeromycetes</taxon>
        <taxon>Diversisporales</taxon>
        <taxon>Gigasporaceae</taxon>
        <taxon>Gigaspora</taxon>
    </lineage>
</organism>